<proteinExistence type="inferred from homology"/>
<keyword evidence="8" id="KW-1185">Reference proteome</keyword>
<dbReference type="AlphaFoldDB" id="A0AA43TUZ8"/>
<dbReference type="GO" id="GO:0016705">
    <property type="term" value="F:oxidoreductase activity, acting on paired donors, with incorporation or reduction of molecular oxygen"/>
    <property type="evidence" value="ECO:0007669"/>
    <property type="project" value="InterPro"/>
</dbReference>
<dbReference type="PANTHER" id="PTHR47582:SF1">
    <property type="entry name" value="P450, PUTATIVE (EUROFUNG)-RELATED"/>
    <property type="match status" value="1"/>
</dbReference>
<name>A0AA43TUZ8_9LECA</name>
<organism evidence="7 8">
    <name type="scientific">Ramalina farinacea</name>
    <dbReference type="NCBI Taxonomy" id="258253"/>
    <lineage>
        <taxon>Eukaryota</taxon>
        <taxon>Fungi</taxon>
        <taxon>Dikarya</taxon>
        <taxon>Ascomycota</taxon>
        <taxon>Pezizomycotina</taxon>
        <taxon>Lecanoromycetes</taxon>
        <taxon>OSLEUM clade</taxon>
        <taxon>Lecanoromycetidae</taxon>
        <taxon>Lecanorales</taxon>
        <taxon>Lecanorineae</taxon>
        <taxon>Ramalinaceae</taxon>
        <taxon>Ramalina</taxon>
    </lineage>
</organism>
<dbReference type="InterPro" id="IPR053007">
    <property type="entry name" value="CYP450_monoxygenase_sec-met"/>
</dbReference>
<dbReference type="SUPFAM" id="SSF48264">
    <property type="entry name" value="Cytochrome P450"/>
    <property type="match status" value="1"/>
</dbReference>
<evidence type="ECO:0000256" key="1">
    <source>
        <dbReference type="ARBA" id="ARBA00001971"/>
    </source>
</evidence>
<sequence>MAQNLKNSFEALVSKPKISLMQWLKHELSFATTEAVYGPQNPFRDPAVEAAFWAYEDNIMMVLANFFPKLTASKAFYGREVTVKALQEYFSNQGHEQASHLEKALRAATLKYGLSLEDTARFELSNLIAILVNTIPTCFWMVFHIYSDQDLLADLRTELDAAVLVENDDGGTPKRTLDVNTLKDSCPLLNSVWQETLRYRANGSSNREVMQDTLLEDRYLLKKGSVIQMPALIVHADTNVWGPTACEFDARRFMTSGIRGKKDQRKSPSAFRAFGGGTTLCPGRHFARTELLALVGMLVLRFELKGSWASLKLDDRDMAAAIVYPGADTEVEVVERSGFETGSWTFRTGPSKRSKAANGV</sequence>
<evidence type="ECO:0008006" key="9">
    <source>
        <dbReference type="Google" id="ProtNLM"/>
    </source>
</evidence>
<dbReference type="InterPro" id="IPR002403">
    <property type="entry name" value="Cyt_P450_E_grp-IV"/>
</dbReference>
<evidence type="ECO:0000256" key="3">
    <source>
        <dbReference type="ARBA" id="ARBA00022723"/>
    </source>
</evidence>
<comment type="cofactor">
    <cofactor evidence="1 5">
        <name>heme</name>
        <dbReference type="ChEBI" id="CHEBI:30413"/>
    </cofactor>
</comment>
<keyword evidence="6" id="KW-0503">Monooxygenase</keyword>
<dbReference type="GO" id="GO:0020037">
    <property type="term" value="F:heme binding"/>
    <property type="evidence" value="ECO:0007669"/>
    <property type="project" value="InterPro"/>
</dbReference>
<dbReference type="GO" id="GO:0004497">
    <property type="term" value="F:monooxygenase activity"/>
    <property type="evidence" value="ECO:0007669"/>
    <property type="project" value="UniProtKB-KW"/>
</dbReference>
<dbReference type="InterPro" id="IPR036396">
    <property type="entry name" value="Cyt_P450_sf"/>
</dbReference>
<dbReference type="GO" id="GO:0005506">
    <property type="term" value="F:iron ion binding"/>
    <property type="evidence" value="ECO:0007669"/>
    <property type="project" value="InterPro"/>
</dbReference>
<evidence type="ECO:0000256" key="4">
    <source>
        <dbReference type="ARBA" id="ARBA00023004"/>
    </source>
</evidence>
<keyword evidence="4 5" id="KW-0408">Iron</keyword>
<protein>
    <recommendedName>
        <fullName evidence="9">Cytochrome P450</fullName>
    </recommendedName>
</protein>
<accession>A0AA43TUZ8</accession>
<comment type="similarity">
    <text evidence="2 6">Belongs to the cytochrome P450 family.</text>
</comment>
<keyword evidence="6" id="KW-0560">Oxidoreductase</keyword>
<keyword evidence="3 5" id="KW-0479">Metal-binding</keyword>
<dbReference type="PRINTS" id="PR00465">
    <property type="entry name" value="EP450IV"/>
</dbReference>
<comment type="caution">
    <text evidence="7">The sequence shown here is derived from an EMBL/GenBank/DDBJ whole genome shotgun (WGS) entry which is preliminary data.</text>
</comment>
<dbReference type="Pfam" id="PF00067">
    <property type="entry name" value="p450"/>
    <property type="match status" value="1"/>
</dbReference>
<evidence type="ECO:0000313" key="7">
    <source>
        <dbReference type="EMBL" id="MDI1492586.1"/>
    </source>
</evidence>
<reference evidence="7" key="1">
    <citation type="journal article" date="2023" name="Genome Biol. Evol.">
        <title>First Whole Genome Sequence and Flow Cytometry Genome Size Data for the Lichen-Forming Fungus Ramalina farinacea (Ascomycota).</title>
        <authorList>
            <person name="Llewellyn T."/>
            <person name="Mian S."/>
            <person name="Hill R."/>
            <person name="Leitch I.J."/>
            <person name="Gaya E."/>
        </authorList>
    </citation>
    <scope>NUCLEOTIDE SEQUENCE</scope>
    <source>
        <strain evidence="7">LIQ254RAFAR</strain>
    </source>
</reference>
<gene>
    <name evidence="7" type="ORF">OHK93_004367</name>
</gene>
<dbReference type="InterPro" id="IPR017972">
    <property type="entry name" value="Cyt_P450_CS"/>
</dbReference>
<dbReference type="PANTHER" id="PTHR47582">
    <property type="entry name" value="P450, PUTATIVE (EUROFUNG)-RELATED"/>
    <property type="match status" value="1"/>
</dbReference>
<dbReference type="Proteomes" id="UP001161017">
    <property type="component" value="Unassembled WGS sequence"/>
</dbReference>
<evidence type="ECO:0000256" key="6">
    <source>
        <dbReference type="RuleBase" id="RU000461"/>
    </source>
</evidence>
<evidence type="ECO:0000256" key="2">
    <source>
        <dbReference type="ARBA" id="ARBA00010617"/>
    </source>
</evidence>
<evidence type="ECO:0000313" key="8">
    <source>
        <dbReference type="Proteomes" id="UP001161017"/>
    </source>
</evidence>
<keyword evidence="5 6" id="KW-0349">Heme</keyword>
<dbReference type="PROSITE" id="PS00086">
    <property type="entry name" value="CYTOCHROME_P450"/>
    <property type="match status" value="1"/>
</dbReference>
<dbReference type="Gene3D" id="1.10.630.10">
    <property type="entry name" value="Cytochrome P450"/>
    <property type="match status" value="1"/>
</dbReference>
<dbReference type="InterPro" id="IPR001128">
    <property type="entry name" value="Cyt_P450"/>
</dbReference>
<feature type="binding site" description="axial binding residue" evidence="5">
    <location>
        <position position="281"/>
    </location>
    <ligand>
        <name>heme</name>
        <dbReference type="ChEBI" id="CHEBI:30413"/>
    </ligand>
    <ligandPart>
        <name>Fe</name>
        <dbReference type="ChEBI" id="CHEBI:18248"/>
    </ligandPart>
</feature>
<dbReference type="CDD" id="cd11040">
    <property type="entry name" value="CYP7_CYP8-like"/>
    <property type="match status" value="1"/>
</dbReference>
<evidence type="ECO:0000256" key="5">
    <source>
        <dbReference type="PIRSR" id="PIRSR602403-1"/>
    </source>
</evidence>
<dbReference type="EMBL" id="JAPUFD010000020">
    <property type="protein sequence ID" value="MDI1492586.1"/>
    <property type="molecule type" value="Genomic_DNA"/>
</dbReference>